<name>A0ABV5LWY5_9ACTN</name>
<evidence type="ECO:0000313" key="2">
    <source>
        <dbReference type="Proteomes" id="UP001589748"/>
    </source>
</evidence>
<dbReference type="EMBL" id="JBHMDM010000007">
    <property type="protein sequence ID" value="MFB9378580.1"/>
    <property type="molecule type" value="Genomic_DNA"/>
</dbReference>
<evidence type="ECO:0000313" key="1">
    <source>
        <dbReference type="EMBL" id="MFB9378580.1"/>
    </source>
</evidence>
<sequence length="82" mass="9500">MRLNIDWQWPTGSLVELDRSDLQAMQAAGIDVNDLDAVGNHVQAQLKDPEHRKLWLRRIEDDWTDRSEGDFDVINIAVEDSR</sequence>
<protein>
    <submittedName>
        <fullName evidence="1">Uncharacterized protein</fullName>
    </submittedName>
</protein>
<organism evidence="1 2">
    <name type="scientific">Kineococcus gynurae</name>
    <dbReference type="NCBI Taxonomy" id="452979"/>
    <lineage>
        <taxon>Bacteria</taxon>
        <taxon>Bacillati</taxon>
        <taxon>Actinomycetota</taxon>
        <taxon>Actinomycetes</taxon>
        <taxon>Kineosporiales</taxon>
        <taxon>Kineosporiaceae</taxon>
        <taxon>Kineococcus</taxon>
    </lineage>
</organism>
<dbReference type="Proteomes" id="UP001589748">
    <property type="component" value="Unassembled WGS sequence"/>
</dbReference>
<accession>A0ABV5LWY5</accession>
<gene>
    <name evidence="1" type="ORF">ACFFVI_16580</name>
</gene>
<proteinExistence type="predicted"/>
<dbReference type="RefSeq" id="WP_380136754.1">
    <property type="nucleotide sequence ID" value="NZ_JBHLUI010000008.1"/>
</dbReference>
<comment type="caution">
    <text evidence="1">The sequence shown here is derived from an EMBL/GenBank/DDBJ whole genome shotgun (WGS) entry which is preliminary data.</text>
</comment>
<keyword evidence="2" id="KW-1185">Reference proteome</keyword>
<reference evidence="1 2" key="1">
    <citation type="submission" date="2024-09" db="EMBL/GenBank/DDBJ databases">
        <authorList>
            <person name="Sun Q."/>
            <person name="Mori K."/>
        </authorList>
    </citation>
    <scope>NUCLEOTIDE SEQUENCE [LARGE SCALE GENOMIC DNA]</scope>
    <source>
        <strain evidence="1 2">TISTR 1856</strain>
    </source>
</reference>